<keyword evidence="3" id="KW-1185">Reference proteome</keyword>
<evidence type="ECO:0000313" key="2">
    <source>
        <dbReference type="EMBL" id="KAJ8946879.1"/>
    </source>
</evidence>
<evidence type="ECO:0000256" key="1">
    <source>
        <dbReference type="SAM" id="MobiDB-lite"/>
    </source>
</evidence>
<accession>A0AAV8Y654</accession>
<dbReference type="AlphaFoldDB" id="A0AAV8Y654"/>
<dbReference type="PANTHER" id="PTHR14388:SF17">
    <property type="entry name" value="SH2 DOMAIN-CONTAINING PROTEIN"/>
    <property type="match status" value="1"/>
</dbReference>
<dbReference type="GO" id="GO:0005737">
    <property type="term" value="C:cytoplasm"/>
    <property type="evidence" value="ECO:0007669"/>
    <property type="project" value="TreeGrafter"/>
</dbReference>
<dbReference type="PANTHER" id="PTHR14388">
    <property type="entry name" value="T CELL-SPECIFIC ADAPTER PROTEIN TSAD"/>
    <property type="match status" value="1"/>
</dbReference>
<evidence type="ECO:0000313" key="3">
    <source>
        <dbReference type="Proteomes" id="UP001162156"/>
    </source>
</evidence>
<dbReference type="EMBL" id="JANEYF010002411">
    <property type="protein sequence ID" value="KAJ8946879.1"/>
    <property type="molecule type" value="Genomic_DNA"/>
</dbReference>
<comment type="caution">
    <text evidence="2">The sequence shown here is derived from an EMBL/GenBank/DDBJ whole genome shotgun (WGS) entry which is preliminary data.</text>
</comment>
<reference evidence="2" key="1">
    <citation type="journal article" date="2023" name="Insect Mol. Biol.">
        <title>Genome sequencing provides insights into the evolution of gene families encoding plant cell wall-degrading enzymes in longhorned beetles.</title>
        <authorList>
            <person name="Shin N.R."/>
            <person name="Okamura Y."/>
            <person name="Kirsch R."/>
            <person name="Pauchet Y."/>
        </authorList>
    </citation>
    <scope>NUCLEOTIDE SEQUENCE</scope>
    <source>
        <strain evidence="2">RBIC_L_NR</strain>
    </source>
</reference>
<proteinExistence type="predicted"/>
<dbReference type="Proteomes" id="UP001162156">
    <property type="component" value="Unassembled WGS sequence"/>
</dbReference>
<evidence type="ECO:0008006" key="4">
    <source>
        <dbReference type="Google" id="ProtNLM"/>
    </source>
</evidence>
<name>A0AAV8Y654_9CUCU</name>
<organism evidence="2 3">
    <name type="scientific">Rhamnusium bicolor</name>
    <dbReference type="NCBI Taxonomy" id="1586634"/>
    <lineage>
        <taxon>Eukaryota</taxon>
        <taxon>Metazoa</taxon>
        <taxon>Ecdysozoa</taxon>
        <taxon>Arthropoda</taxon>
        <taxon>Hexapoda</taxon>
        <taxon>Insecta</taxon>
        <taxon>Pterygota</taxon>
        <taxon>Neoptera</taxon>
        <taxon>Endopterygota</taxon>
        <taxon>Coleoptera</taxon>
        <taxon>Polyphaga</taxon>
        <taxon>Cucujiformia</taxon>
        <taxon>Chrysomeloidea</taxon>
        <taxon>Cerambycidae</taxon>
        <taxon>Lepturinae</taxon>
        <taxon>Rhagiini</taxon>
        <taxon>Rhamnusium</taxon>
    </lineage>
</organism>
<protein>
    <recommendedName>
        <fullName evidence="4">SH3 domain-containing protein</fullName>
    </recommendedName>
</protein>
<gene>
    <name evidence="2" type="ORF">NQ314_008764</name>
</gene>
<sequence>MLQQILRDMYVDPEILVELDDNQKQTLFCKMREEQVRRWRTWNEKLGEELMKPQNNKNMKTVGFLNGIDGEPWVWVMGEHENDKSIDDILKEEAINKARKMAKKETEELIKQAEAHFVDTRDVLQELTLNTQKVAQRVALWEKRLTDERTCEIFQKMQKKHQELAKEAEEEEKRKEQLWREQEEREKYRDDDFTNNLTPCYDITHEIN</sequence>
<feature type="region of interest" description="Disordered" evidence="1">
    <location>
        <begin position="164"/>
        <end position="191"/>
    </location>
</feature>